<dbReference type="eggNOG" id="KOG2332">
    <property type="taxonomic scope" value="Eukaryota"/>
</dbReference>
<dbReference type="FunFam" id="1.20.1260.10:FF:000009">
    <property type="entry name" value="Ferritin light chain"/>
    <property type="match status" value="1"/>
</dbReference>
<dbReference type="Ensembl" id="ENSOCUT00000011860.2">
    <property type="protein sequence ID" value="ENSOCUP00000010193.2"/>
    <property type="gene ID" value="ENSOCUG00000011861.2"/>
</dbReference>
<evidence type="ECO:0000256" key="9">
    <source>
        <dbReference type="ARBA" id="ARBA00044942"/>
    </source>
</evidence>
<dbReference type="PaxDb" id="9986-ENSOCUP00000010193"/>
<comment type="function">
    <text evidence="11">Stores iron in a soluble, non-toxic, readily available form. Important for iron homeostasis. Iron is taken up in the ferrous form and deposited as ferric hydroxides after oxidation.</text>
</comment>
<reference evidence="13" key="2">
    <citation type="submission" date="2025-08" db="UniProtKB">
        <authorList>
            <consortium name="Ensembl"/>
        </authorList>
    </citation>
    <scope>IDENTIFICATION</scope>
    <source>
        <strain evidence="13">Thorbecke</strain>
    </source>
</reference>
<evidence type="ECO:0000256" key="6">
    <source>
        <dbReference type="ARBA" id="ARBA00023004"/>
    </source>
</evidence>
<dbReference type="AlphaFoldDB" id="G1T244"/>
<evidence type="ECO:0000259" key="12">
    <source>
        <dbReference type="PROSITE" id="PS50905"/>
    </source>
</evidence>
<evidence type="ECO:0000313" key="14">
    <source>
        <dbReference type="Proteomes" id="UP000001811"/>
    </source>
</evidence>
<dbReference type="SMR" id="G1T244"/>
<keyword evidence="8" id="KW-0968">Cytoplasmic vesicle</keyword>
<dbReference type="GO" id="GO:0006879">
    <property type="term" value="P:intracellular iron ion homeostasis"/>
    <property type="evidence" value="ECO:0007669"/>
    <property type="project" value="UniProtKB-KW"/>
</dbReference>
<feature type="domain" description="Ferritin-like diiron" evidence="12">
    <location>
        <begin position="7"/>
        <end position="156"/>
    </location>
</feature>
<dbReference type="Pfam" id="PF00210">
    <property type="entry name" value="Ferritin"/>
    <property type="match status" value="1"/>
</dbReference>
<dbReference type="Gene3D" id="1.20.1260.10">
    <property type="match status" value="1"/>
</dbReference>
<dbReference type="InterPro" id="IPR001519">
    <property type="entry name" value="Ferritin"/>
</dbReference>
<evidence type="ECO:0000256" key="5">
    <source>
        <dbReference type="ARBA" id="ARBA00022723"/>
    </source>
</evidence>
<keyword evidence="5 10" id="KW-0479">Metal-binding</keyword>
<evidence type="ECO:0000256" key="11">
    <source>
        <dbReference type="RuleBase" id="RU361145"/>
    </source>
</evidence>
<evidence type="ECO:0000313" key="13">
    <source>
        <dbReference type="Ensembl" id="ENSOCUP00000010193.2"/>
    </source>
</evidence>
<accession>G1T244</accession>
<dbReference type="PROSITE" id="PS50905">
    <property type="entry name" value="FERRITIN_LIKE"/>
    <property type="match status" value="1"/>
</dbReference>
<keyword evidence="4" id="KW-0963">Cytoplasm</keyword>
<dbReference type="GO" id="GO:0031410">
    <property type="term" value="C:cytoplasmic vesicle"/>
    <property type="evidence" value="ECO:0007669"/>
    <property type="project" value="UniProtKB-KW"/>
</dbReference>
<evidence type="ECO:0000256" key="8">
    <source>
        <dbReference type="ARBA" id="ARBA00023329"/>
    </source>
</evidence>
<dbReference type="GO" id="GO:0008199">
    <property type="term" value="F:ferric iron binding"/>
    <property type="evidence" value="ECO:0007669"/>
    <property type="project" value="InterPro"/>
</dbReference>
<dbReference type="InterPro" id="IPR012347">
    <property type="entry name" value="Ferritin-like"/>
</dbReference>
<dbReference type="Bgee" id="ENSOCUG00000011861">
    <property type="expression patterns" value="Expressed in testis and 1 other cell type or tissue"/>
</dbReference>
<dbReference type="EMBL" id="AAGW02014757">
    <property type="status" value="NOT_ANNOTATED_CDS"/>
    <property type="molecule type" value="Genomic_DNA"/>
</dbReference>
<keyword evidence="14" id="KW-1185">Reference proteome</keyword>
<evidence type="ECO:0000256" key="1">
    <source>
        <dbReference type="ARBA" id="ARBA00004496"/>
    </source>
</evidence>
<proteinExistence type="inferred from homology"/>
<dbReference type="InParanoid" id="G1T244"/>
<sequence length="174" mass="19741">MTSLIRQNYSTEVEAAVNRLVSLHLRASHTYLSLGSYFHRDGVALESLGHFFRMLAEGKRQGAKRLLKMQNQRGGHALFPEVEKPSHDDWGDPLNAMEAALALEKNLHEALLDLQALGSAHTDHHLRYFLENHFLDEEVKLLEKMGNHLTDLRRLVGPQAGLDEYLFERLSGSC</sequence>
<dbReference type="PANTHER" id="PTHR11431:SF47">
    <property type="entry name" value="FERRITIN LIGHT CHAIN"/>
    <property type="match status" value="1"/>
</dbReference>
<feature type="binding site" evidence="10">
    <location>
        <position position="104"/>
    </location>
    <ligand>
        <name>Fe cation</name>
        <dbReference type="ChEBI" id="CHEBI:24875"/>
        <label>1</label>
    </ligand>
</feature>
<reference evidence="13 14" key="1">
    <citation type="journal article" date="2011" name="Nature">
        <title>A high-resolution map of human evolutionary constraint using 29 mammals.</title>
        <authorList>
            <person name="Lindblad-Toh K."/>
            <person name="Garber M."/>
            <person name="Zuk O."/>
            <person name="Lin M.F."/>
            <person name="Parker B.J."/>
            <person name="Washietl S."/>
            <person name="Kheradpour P."/>
            <person name="Ernst J."/>
            <person name="Jordan G."/>
            <person name="Mauceli E."/>
            <person name="Ward L.D."/>
            <person name="Lowe C.B."/>
            <person name="Holloway A.K."/>
            <person name="Clamp M."/>
            <person name="Gnerre S."/>
            <person name="Alfoldi J."/>
            <person name="Beal K."/>
            <person name="Chang J."/>
            <person name="Clawson H."/>
            <person name="Cuff J."/>
            <person name="Di Palma F."/>
            <person name="Fitzgerald S."/>
            <person name="Flicek P."/>
            <person name="Guttman M."/>
            <person name="Hubisz M.J."/>
            <person name="Jaffe D.B."/>
            <person name="Jungreis I."/>
            <person name="Kent W.J."/>
            <person name="Kostka D."/>
            <person name="Lara M."/>
            <person name="Martins A.L."/>
            <person name="Massingham T."/>
            <person name="Moltke I."/>
            <person name="Raney B.J."/>
            <person name="Rasmussen M.D."/>
            <person name="Robinson J."/>
            <person name="Stark A."/>
            <person name="Vilella A.J."/>
            <person name="Wen J."/>
            <person name="Xie X."/>
            <person name="Zody M.C."/>
            <person name="Baldwin J."/>
            <person name="Bloom T."/>
            <person name="Chin C.W."/>
            <person name="Heiman D."/>
            <person name="Nicol R."/>
            <person name="Nusbaum C."/>
            <person name="Young S."/>
            <person name="Wilkinson J."/>
            <person name="Worley K.C."/>
            <person name="Kovar C.L."/>
            <person name="Muzny D.M."/>
            <person name="Gibbs R.A."/>
            <person name="Cree A."/>
            <person name="Dihn H.H."/>
            <person name="Fowler G."/>
            <person name="Jhangiani S."/>
            <person name="Joshi V."/>
            <person name="Lee S."/>
            <person name="Lewis L.R."/>
            <person name="Nazareth L.V."/>
            <person name="Okwuonu G."/>
            <person name="Santibanez J."/>
            <person name="Warren W.C."/>
            <person name="Mardis E.R."/>
            <person name="Weinstock G.M."/>
            <person name="Wilson R.K."/>
            <person name="Delehaunty K."/>
            <person name="Dooling D."/>
            <person name="Fronik C."/>
            <person name="Fulton L."/>
            <person name="Fulton B."/>
            <person name="Graves T."/>
            <person name="Minx P."/>
            <person name="Sodergren E."/>
            <person name="Birney E."/>
            <person name="Margulies E.H."/>
            <person name="Herrero J."/>
            <person name="Green E.D."/>
            <person name="Haussler D."/>
            <person name="Siepel A."/>
            <person name="Goldman N."/>
            <person name="Pollard K.S."/>
            <person name="Pedersen J.S."/>
            <person name="Lander E.S."/>
            <person name="Kellis M."/>
        </authorList>
    </citation>
    <scope>NUCLEOTIDE SEQUENCE [LARGE SCALE GENOMIC DNA]</scope>
    <source>
        <strain evidence="13 14">Thorbecke inbred</strain>
    </source>
</reference>
<keyword evidence="3 11" id="KW-0409">Iron storage</keyword>
<name>G1T244_RABIT</name>
<evidence type="ECO:0000256" key="10">
    <source>
        <dbReference type="PIRSR" id="PIRSR601519-1"/>
    </source>
</evidence>
<dbReference type="STRING" id="9986.ENSOCUP00000010193"/>
<reference evidence="13" key="3">
    <citation type="submission" date="2025-09" db="UniProtKB">
        <authorList>
            <consortium name="Ensembl"/>
        </authorList>
    </citation>
    <scope>IDENTIFICATION</scope>
    <source>
        <strain evidence="13">Thorbecke</strain>
    </source>
</reference>
<dbReference type="GO" id="GO:0008198">
    <property type="term" value="F:ferrous iron binding"/>
    <property type="evidence" value="ECO:0007669"/>
    <property type="project" value="TreeGrafter"/>
</dbReference>
<dbReference type="PANTHER" id="PTHR11431">
    <property type="entry name" value="FERRITIN"/>
    <property type="match status" value="1"/>
</dbReference>
<dbReference type="GO" id="GO:0006826">
    <property type="term" value="P:iron ion transport"/>
    <property type="evidence" value="ECO:0007669"/>
    <property type="project" value="InterPro"/>
</dbReference>
<dbReference type="InterPro" id="IPR008331">
    <property type="entry name" value="Ferritin_DPS_dom"/>
</dbReference>
<keyword evidence="6 10" id="KW-0408">Iron</keyword>
<keyword evidence="7" id="KW-0458">Lysosome</keyword>
<evidence type="ECO:0000256" key="7">
    <source>
        <dbReference type="ARBA" id="ARBA00023228"/>
    </source>
</evidence>
<dbReference type="GeneTree" id="ENSGT00940000153096"/>
<dbReference type="HOGENOM" id="CLU_065681_4_0_1"/>
<dbReference type="SUPFAM" id="SSF47240">
    <property type="entry name" value="Ferritin-like"/>
    <property type="match status" value="1"/>
</dbReference>
<evidence type="ECO:0000256" key="3">
    <source>
        <dbReference type="ARBA" id="ARBA00022434"/>
    </source>
</evidence>
<comment type="similarity">
    <text evidence="2 11">Belongs to the ferritin family.</text>
</comment>
<organism evidence="13 14">
    <name type="scientific">Oryctolagus cuniculus</name>
    <name type="common">Rabbit</name>
    <dbReference type="NCBI Taxonomy" id="9986"/>
    <lineage>
        <taxon>Eukaryota</taxon>
        <taxon>Metazoa</taxon>
        <taxon>Chordata</taxon>
        <taxon>Craniata</taxon>
        <taxon>Vertebrata</taxon>
        <taxon>Euteleostomi</taxon>
        <taxon>Mammalia</taxon>
        <taxon>Eutheria</taxon>
        <taxon>Euarchontoglires</taxon>
        <taxon>Glires</taxon>
        <taxon>Lagomorpha</taxon>
        <taxon>Leporidae</taxon>
        <taxon>Oryctolagus</taxon>
    </lineage>
</organism>
<evidence type="ECO:0000256" key="4">
    <source>
        <dbReference type="ARBA" id="ARBA00022490"/>
    </source>
</evidence>
<evidence type="ECO:0000256" key="2">
    <source>
        <dbReference type="ARBA" id="ARBA00007513"/>
    </source>
</evidence>
<protein>
    <recommendedName>
        <fullName evidence="11">Ferritin</fullName>
    </recommendedName>
</protein>
<comment type="subcellular location">
    <subcellularLocation>
        <location evidence="9">Autolysosome</location>
    </subcellularLocation>
    <subcellularLocation>
        <location evidence="1">Cytoplasm</location>
    </subcellularLocation>
</comment>
<dbReference type="InterPro" id="IPR009078">
    <property type="entry name" value="Ferritin-like_SF"/>
</dbReference>
<dbReference type="Proteomes" id="UP000001811">
    <property type="component" value="Chromosome 14"/>
</dbReference>
<dbReference type="GO" id="GO:0044754">
    <property type="term" value="C:autolysosome"/>
    <property type="evidence" value="ECO:0007669"/>
    <property type="project" value="UniProtKB-SubCell"/>
</dbReference>
<dbReference type="InterPro" id="IPR009040">
    <property type="entry name" value="Ferritin-like_diiron"/>
</dbReference>